<dbReference type="Gene3D" id="3.40.50.150">
    <property type="entry name" value="Vaccinia Virus protein VP39"/>
    <property type="match status" value="1"/>
</dbReference>
<dbReference type="SUPFAM" id="SSF53335">
    <property type="entry name" value="S-adenosyl-L-methionine-dependent methyltransferases"/>
    <property type="match status" value="1"/>
</dbReference>
<evidence type="ECO:0000256" key="6">
    <source>
        <dbReference type="SAM" id="MobiDB-lite"/>
    </source>
</evidence>
<keyword evidence="8" id="KW-1185">Reference proteome</keyword>
<dbReference type="KEGG" id="ngr:NAEGRDRAFT_78065"/>
<feature type="compositionally biased region" description="Basic residues" evidence="6">
    <location>
        <begin position="110"/>
        <end position="129"/>
    </location>
</feature>
<evidence type="ECO:0000313" key="8">
    <source>
        <dbReference type="Proteomes" id="UP000006671"/>
    </source>
</evidence>
<dbReference type="Pfam" id="PF05958">
    <property type="entry name" value="tRNA_U5-meth_tr"/>
    <property type="match status" value="1"/>
</dbReference>
<name>D2V0R2_NAEGR</name>
<accession>D2V0R2</accession>
<dbReference type="PANTHER" id="PTHR45904">
    <property type="entry name" value="TRNA (URACIL-5-)-METHYLTRANSFERASE"/>
    <property type="match status" value="1"/>
</dbReference>
<dbReference type="InterPro" id="IPR010280">
    <property type="entry name" value="U5_MeTrfase_fam"/>
</dbReference>
<reference evidence="7 8" key="1">
    <citation type="journal article" date="2010" name="Cell">
        <title>The genome of Naegleria gruberi illuminates early eukaryotic versatility.</title>
        <authorList>
            <person name="Fritz-Laylin L.K."/>
            <person name="Prochnik S.E."/>
            <person name="Ginger M.L."/>
            <person name="Dacks J.B."/>
            <person name="Carpenter M.L."/>
            <person name="Field M.C."/>
            <person name="Kuo A."/>
            <person name="Paredez A."/>
            <person name="Chapman J."/>
            <person name="Pham J."/>
            <person name="Shu S."/>
            <person name="Neupane R."/>
            <person name="Cipriano M."/>
            <person name="Mancuso J."/>
            <person name="Tu H."/>
            <person name="Salamov A."/>
            <person name="Lindquist E."/>
            <person name="Shapiro H."/>
            <person name="Lucas S."/>
            <person name="Grigoriev I.V."/>
            <person name="Cande W.Z."/>
            <person name="Fulton C."/>
            <person name="Rokhsar D.S."/>
            <person name="Dawson S.C."/>
        </authorList>
    </citation>
    <scope>NUCLEOTIDE SEQUENCE [LARGE SCALE GENOMIC DNA]</scope>
    <source>
        <strain evidence="7 8">NEG-M</strain>
    </source>
</reference>
<proteinExistence type="inferred from homology"/>
<evidence type="ECO:0000313" key="7">
    <source>
        <dbReference type="EMBL" id="EFC49561.1"/>
    </source>
</evidence>
<dbReference type="Proteomes" id="UP000006671">
    <property type="component" value="Unassembled WGS sequence"/>
</dbReference>
<comment type="caution">
    <text evidence="4">Lacks conserved residue(s) required for the propagation of feature annotation.</text>
</comment>
<dbReference type="GO" id="GO:0008173">
    <property type="term" value="F:RNA methyltransferase activity"/>
    <property type="evidence" value="ECO:0007669"/>
    <property type="project" value="InterPro"/>
</dbReference>
<dbReference type="GO" id="GO:0003723">
    <property type="term" value="F:RNA binding"/>
    <property type="evidence" value="ECO:0007669"/>
    <property type="project" value="TreeGrafter"/>
</dbReference>
<dbReference type="RefSeq" id="XP_002682305.1">
    <property type="nucleotide sequence ID" value="XM_002682259.1"/>
</dbReference>
<keyword evidence="1 4" id="KW-0489">Methyltransferase</keyword>
<gene>
    <name evidence="7" type="ORF">NAEGRDRAFT_78065</name>
</gene>
<feature type="active site" evidence="5">
    <location>
        <position position="525"/>
    </location>
</feature>
<feature type="compositionally biased region" description="Low complexity" evidence="6">
    <location>
        <begin position="80"/>
        <end position="99"/>
    </location>
</feature>
<feature type="binding site" evidence="4">
    <location>
        <position position="444"/>
    </location>
    <ligand>
        <name>S-adenosyl-L-methionine</name>
        <dbReference type="ChEBI" id="CHEBI:59789"/>
    </ligand>
</feature>
<feature type="active site" description="Nucleophile" evidence="4">
    <location>
        <position position="525"/>
    </location>
</feature>
<dbReference type="Gene3D" id="2.40.50.1070">
    <property type="match status" value="1"/>
</dbReference>
<sequence length="580" mass="65422">MKPLNQASKIIAQQFFYRGKFIKPTTITTSLNQLKFNPSLIVNNGVQHQNATSRSFSIINNNTLFSHSLMMQEEEGARVSSTNNNNSSSSSMATSNNLNKKMPEEQQQQNKRKFNHHNNRNKKNKKVKKEKPSNVIEAVTPLAHLTYEEQLVKKEGETLDCMREMFSEIKKSYGTAELPEYYTIQPEDEKLKDVHLTWCGILSSPQTEGYRNNCEFTCGYNSEDKPTVGFRQGLFSQGIFNAESPKDVKIVSDSMKRAVLVLQKFIEQHHDTYKCYAQKTHTGLWRLMKVRENRNGEMLIIVQINPTEISEEAMQTIKTNLISHFKSFDKNESSDLSINVKGLFLQQHTGVSNAAPTDAPLDLLYGEQTIVEEVLGLKFNISPMSFFQVNTKGVEVLYSKVKEWTLESMDKESNKERVLLDVCSGTGTIGSTMASSVSRVIGIEMVESSVNDARKNAQLNNIQNITFVCGKAEDTITTKMVEHNLNSSNVECVAVVDPPRSGLHKKVLESILRSPTIEKLIYVSCNPKTLVENAIRLCGPTSTVRASYGAFKPVKAIAVDMFPHTEHCEMICVFERKLKK</sequence>
<dbReference type="PROSITE" id="PS51687">
    <property type="entry name" value="SAM_MT_RNA_M5U"/>
    <property type="match status" value="1"/>
</dbReference>
<dbReference type="STRING" id="5762.D2V0R2"/>
<evidence type="ECO:0000256" key="4">
    <source>
        <dbReference type="PROSITE-ProRule" id="PRU01024"/>
    </source>
</evidence>
<dbReference type="InParanoid" id="D2V0R2"/>
<keyword evidence="3 4" id="KW-0949">S-adenosyl-L-methionine</keyword>
<dbReference type="PROSITE" id="PS01230">
    <property type="entry name" value="TRMA_1"/>
    <property type="match status" value="1"/>
</dbReference>
<evidence type="ECO:0000256" key="1">
    <source>
        <dbReference type="ARBA" id="ARBA00022603"/>
    </source>
</evidence>
<organism evidence="8">
    <name type="scientific">Naegleria gruberi</name>
    <name type="common">Amoeba</name>
    <dbReference type="NCBI Taxonomy" id="5762"/>
    <lineage>
        <taxon>Eukaryota</taxon>
        <taxon>Discoba</taxon>
        <taxon>Heterolobosea</taxon>
        <taxon>Tetramitia</taxon>
        <taxon>Eutetramitia</taxon>
        <taxon>Vahlkampfiidae</taxon>
        <taxon>Naegleria</taxon>
    </lineage>
</organism>
<dbReference type="EMBL" id="GG738847">
    <property type="protein sequence ID" value="EFC49561.1"/>
    <property type="molecule type" value="Genomic_DNA"/>
</dbReference>
<dbReference type="eggNOG" id="KOG2187">
    <property type="taxonomic scope" value="Eukaryota"/>
</dbReference>
<evidence type="ECO:0000256" key="2">
    <source>
        <dbReference type="ARBA" id="ARBA00022679"/>
    </source>
</evidence>
<dbReference type="GO" id="GO:0006396">
    <property type="term" value="P:RNA processing"/>
    <property type="evidence" value="ECO:0007669"/>
    <property type="project" value="InterPro"/>
</dbReference>
<comment type="similarity">
    <text evidence="4">Belongs to the class I-like SAM-binding methyltransferase superfamily. RNA M5U methyltransferase family.</text>
</comment>
<feature type="binding site" evidence="4">
    <location>
        <position position="497"/>
    </location>
    <ligand>
        <name>S-adenosyl-L-methionine</name>
        <dbReference type="ChEBI" id="CHEBI:59789"/>
    </ligand>
</feature>
<dbReference type="AlphaFoldDB" id="D2V0R2"/>
<dbReference type="InterPro" id="IPR029063">
    <property type="entry name" value="SAM-dependent_MTases_sf"/>
</dbReference>
<feature type="binding site" evidence="4">
    <location>
        <position position="388"/>
    </location>
    <ligand>
        <name>S-adenosyl-L-methionine</name>
        <dbReference type="ChEBI" id="CHEBI:59789"/>
    </ligand>
</feature>
<dbReference type="GeneID" id="8852283"/>
<evidence type="ECO:0000256" key="5">
    <source>
        <dbReference type="PROSITE-ProRule" id="PRU10015"/>
    </source>
</evidence>
<dbReference type="VEuPathDB" id="AmoebaDB:NAEGRDRAFT_78065"/>
<dbReference type="InterPro" id="IPR045850">
    <property type="entry name" value="TRM2_met"/>
</dbReference>
<protein>
    <submittedName>
        <fullName evidence="7">S-adenosylmethionine-dependent methyltransferase</fullName>
    </submittedName>
</protein>
<keyword evidence="2 4" id="KW-0808">Transferase</keyword>
<dbReference type="PANTHER" id="PTHR45904:SF2">
    <property type="entry name" value="TRNA (URACIL-5-)-METHYLTRANSFERASE HOMOLOG A"/>
    <property type="match status" value="1"/>
</dbReference>
<dbReference type="OrthoDB" id="10250660at2759"/>
<dbReference type="CDD" id="cd02440">
    <property type="entry name" value="AdoMet_MTases"/>
    <property type="match status" value="1"/>
</dbReference>
<feature type="region of interest" description="Disordered" evidence="6">
    <location>
        <begin position="74"/>
        <end position="133"/>
    </location>
</feature>
<dbReference type="InterPro" id="IPR030390">
    <property type="entry name" value="MeTrfase_TrmA_AS"/>
</dbReference>
<dbReference type="GO" id="GO:0032259">
    <property type="term" value="P:methylation"/>
    <property type="evidence" value="ECO:0007669"/>
    <property type="project" value="UniProtKB-KW"/>
</dbReference>
<evidence type="ECO:0000256" key="3">
    <source>
        <dbReference type="ARBA" id="ARBA00022691"/>
    </source>
</evidence>